<proteinExistence type="predicted"/>
<name>A0A9Q1GDG4_SYNKA</name>
<evidence type="ECO:0000256" key="1">
    <source>
        <dbReference type="SAM" id="MobiDB-lite"/>
    </source>
</evidence>
<dbReference type="EMBL" id="JAINUF010000001">
    <property type="protein sequence ID" value="KAJ8382246.1"/>
    <property type="molecule type" value="Genomic_DNA"/>
</dbReference>
<reference evidence="2" key="1">
    <citation type="journal article" date="2023" name="Science">
        <title>Genome structures resolve the early diversification of teleost fishes.</title>
        <authorList>
            <person name="Parey E."/>
            <person name="Louis A."/>
            <person name="Montfort J."/>
            <person name="Bouchez O."/>
            <person name="Roques C."/>
            <person name="Iampietro C."/>
            <person name="Lluch J."/>
            <person name="Castinel A."/>
            <person name="Donnadieu C."/>
            <person name="Desvignes T."/>
            <person name="Floi Bucao C."/>
            <person name="Jouanno E."/>
            <person name="Wen M."/>
            <person name="Mejri S."/>
            <person name="Dirks R."/>
            <person name="Jansen H."/>
            <person name="Henkel C."/>
            <person name="Chen W.J."/>
            <person name="Zahm M."/>
            <person name="Cabau C."/>
            <person name="Klopp C."/>
            <person name="Thompson A.W."/>
            <person name="Robinson-Rechavi M."/>
            <person name="Braasch I."/>
            <person name="Lecointre G."/>
            <person name="Bobe J."/>
            <person name="Postlethwait J.H."/>
            <person name="Berthelot C."/>
            <person name="Roest Crollius H."/>
            <person name="Guiguen Y."/>
        </authorList>
    </citation>
    <scope>NUCLEOTIDE SEQUENCE</scope>
    <source>
        <strain evidence="2">WJC10195</strain>
    </source>
</reference>
<protein>
    <submittedName>
        <fullName evidence="2">Uncharacterized protein</fullName>
    </submittedName>
</protein>
<organism evidence="2 3">
    <name type="scientific">Synaphobranchus kaupii</name>
    <name type="common">Kaup's arrowtooth eel</name>
    <dbReference type="NCBI Taxonomy" id="118154"/>
    <lineage>
        <taxon>Eukaryota</taxon>
        <taxon>Metazoa</taxon>
        <taxon>Chordata</taxon>
        <taxon>Craniata</taxon>
        <taxon>Vertebrata</taxon>
        <taxon>Euteleostomi</taxon>
        <taxon>Actinopterygii</taxon>
        <taxon>Neopterygii</taxon>
        <taxon>Teleostei</taxon>
        <taxon>Anguilliformes</taxon>
        <taxon>Synaphobranchidae</taxon>
        <taxon>Synaphobranchus</taxon>
    </lineage>
</organism>
<dbReference type="Proteomes" id="UP001152622">
    <property type="component" value="Chromosome 1"/>
</dbReference>
<keyword evidence="3" id="KW-1185">Reference proteome</keyword>
<feature type="region of interest" description="Disordered" evidence="1">
    <location>
        <begin position="1"/>
        <end position="22"/>
    </location>
</feature>
<sequence length="82" mass="9100">MGSTSSGHQGTSCHHPQLNPPQPVFSLTLTVTQDAMKDKFPGPRSVRYEPSTLQMQQRRPLSKCWRKPKLAPPVCAIVLFGL</sequence>
<gene>
    <name evidence="2" type="ORF">SKAU_G00030240</name>
</gene>
<comment type="caution">
    <text evidence="2">The sequence shown here is derived from an EMBL/GenBank/DDBJ whole genome shotgun (WGS) entry which is preliminary data.</text>
</comment>
<dbReference type="AlphaFoldDB" id="A0A9Q1GDG4"/>
<accession>A0A9Q1GDG4</accession>
<feature type="compositionally biased region" description="Polar residues" evidence="1">
    <location>
        <begin position="1"/>
        <end position="14"/>
    </location>
</feature>
<evidence type="ECO:0000313" key="2">
    <source>
        <dbReference type="EMBL" id="KAJ8382246.1"/>
    </source>
</evidence>
<evidence type="ECO:0000313" key="3">
    <source>
        <dbReference type="Proteomes" id="UP001152622"/>
    </source>
</evidence>